<feature type="region of interest" description="Disordered" evidence="1">
    <location>
        <begin position="181"/>
        <end position="242"/>
    </location>
</feature>
<organism evidence="2 3">
    <name type="scientific">Hortaea werneckii</name>
    <name type="common">Black yeast</name>
    <name type="synonym">Cladosporium werneckii</name>
    <dbReference type="NCBI Taxonomy" id="91943"/>
    <lineage>
        <taxon>Eukaryota</taxon>
        <taxon>Fungi</taxon>
        <taxon>Dikarya</taxon>
        <taxon>Ascomycota</taxon>
        <taxon>Pezizomycotina</taxon>
        <taxon>Dothideomycetes</taxon>
        <taxon>Dothideomycetidae</taxon>
        <taxon>Mycosphaerellales</taxon>
        <taxon>Teratosphaeriaceae</taxon>
        <taxon>Hortaea</taxon>
    </lineage>
</organism>
<dbReference type="AlphaFoldDB" id="A0A3M7FEB6"/>
<feature type="compositionally biased region" description="Low complexity" evidence="1">
    <location>
        <begin position="36"/>
        <end position="52"/>
    </location>
</feature>
<evidence type="ECO:0000313" key="2">
    <source>
        <dbReference type="EMBL" id="RMY87152.1"/>
    </source>
</evidence>
<feature type="region of interest" description="Disordered" evidence="1">
    <location>
        <begin position="1"/>
        <end position="123"/>
    </location>
</feature>
<feature type="region of interest" description="Disordered" evidence="1">
    <location>
        <begin position="627"/>
        <end position="697"/>
    </location>
</feature>
<dbReference type="OrthoDB" id="4152607at2759"/>
<sequence length="697" mass="78146">MTPMGETGNERERHSSTASSNSPYASGSSERARGNGSSTSLVPSGLSSGPPSDMMSQGPDGHKIDDEREDNEPADSGIEKSSLSKRKRSIGQRPDSGSRTKRRKTSGTNSEAATRLEENDARRKSLEQALLTHYEKEQMQIKDYGETEMPAFEEIRKAFQKSNKARSVLGAQASWEILRERGERDIPFQPPRKKKSSTGPGLLAENGTAADENGDSEPESNDLSATEKEDEANSVGTKNEDTLAKEDIVTRWKMPIGVYHPVPLERTLVEALKESLRVPPRFLYRASSTEGRKHTNGSDKLSLHRPAADVNKSEMCHATIYEIPNGLGELLEMLGHRFLWLDRRRDETLSWTSSLLFAIVHATGRLAKKQRGVKIHVIDTTKVTTTKGQPVEFHFAPDLLRILDIQSFRGWDRFQITNLRQPWYTHEWISHHVVQSPKEHSYEAKIEDLLDAGLYAFLGSLKTPERRDMRSLYHRCCYSRSLEHVISGALKPITVEEIEASKRLALCFKSPNNHTPEPSINFLIDFLGLTARPKENPALIEWIKKRYIAEDLLNAAYENVVRVANNTPELAQALDLAREACMAFGLPKVPDTRVWVADPEFNWYCKWLPSTRKQIKIRSRKRKIKFSISGQQPSTSEQARAQDVLDDHDTAGEEAAKDDGEGSLTLSASEDDGSADDVDLEDEISSSADEMAMVHID</sequence>
<feature type="compositionally biased region" description="Polar residues" evidence="1">
    <location>
        <begin position="630"/>
        <end position="639"/>
    </location>
</feature>
<name>A0A3M7FEB6_HORWE</name>
<accession>A0A3M7FEB6</accession>
<proteinExistence type="predicted"/>
<dbReference type="Proteomes" id="UP000269539">
    <property type="component" value="Unassembled WGS sequence"/>
</dbReference>
<evidence type="ECO:0000256" key="1">
    <source>
        <dbReference type="SAM" id="MobiDB-lite"/>
    </source>
</evidence>
<feature type="compositionally biased region" description="Basic and acidic residues" evidence="1">
    <location>
        <begin position="643"/>
        <end position="660"/>
    </location>
</feature>
<feature type="compositionally biased region" description="Basic and acidic residues" evidence="1">
    <location>
        <begin position="114"/>
        <end position="123"/>
    </location>
</feature>
<comment type="caution">
    <text evidence="2">The sequence shown here is derived from an EMBL/GenBank/DDBJ whole genome shotgun (WGS) entry which is preliminary data.</text>
</comment>
<gene>
    <name evidence="2" type="ORF">D0864_06916</name>
</gene>
<feature type="compositionally biased region" description="Acidic residues" evidence="1">
    <location>
        <begin position="669"/>
        <end position="684"/>
    </location>
</feature>
<feature type="compositionally biased region" description="Low complexity" evidence="1">
    <location>
        <begin position="16"/>
        <end position="29"/>
    </location>
</feature>
<evidence type="ECO:0000313" key="3">
    <source>
        <dbReference type="Proteomes" id="UP000269539"/>
    </source>
</evidence>
<protein>
    <submittedName>
        <fullName evidence="2">Uncharacterized protein</fullName>
    </submittedName>
</protein>
<reference evidence="2 3" key="1">
    <citation type="journal article" date="2018" name="BMC Genomics">
        <title>Genomic evidence for intraspecific hybridization in a clonal and extremely halotolerant yeast.</title>
        <authorList>
            <person name="Gostincar C."/>
            <person name="Stajich J.E."/>
            <person name="Zupancic J."/>
            <person name="Zalar P."/>
            <person name="Gunde-Cimerman N."/>
        </authorList>
    </citation>
    <scope>NUCLEOTIDE SEQUENCE [LARGE SCALE GENOMIC DNA]</scope>
    <source>
        <strain evidence="2 3">EXF-10513</strain>
    </source>
</reference>
<dbReference type="EMBL" id="QWIO01000717">
    <property type="protein sequence ID" value="RMY87152.1"/>
    <property type="molecule type" value="Genomic_DNA"/>
</dbReference>